<feature type="transmembrane region" description="Helical" evidence="6">
    <location>
        <begin position="20"/>
        <end position="40"/>
    </location>
</feature>
<evidence type="ECO:0000256" key="1">
    <source>
        <dbReference type="ARBA" id="ARBA00004141"/>
    </source>
</evidence>
<dbReference type="GO" id="GO:0000271">
    <property type="term" value="P:polysaccharide biosynthetic process"/>
    <property type="evidence" value="ECO:0007669"/>
    <property type="project" value="InterPro"/>
</dbReference>
<protein>
    <submittedName>
        <fullName evidence="8">GtrA family protein</fullName>
    </submittedName>
</protein>
<keyword evidence="9" id="KW-1185">Reference proteome</keyword>
<feature type="transmembrane region" description="Helical" evidence="6">
    <location>
        <begin position="111"/>
        <end position="135"/>
    </location>
</feature>
<feature type="domain" description="GtrA/DPMS transmembrane" evidence="7">
    <location>
        <begin position="22"/>
        <end position="136"/>
    </location>
</feature>
<keyword evidence="4 6" id="KW-1133">Transmembrane helix</keyword>
<dbReference type="PANTHER" id="PTHR38459">
    <property type="entry name" value="PROPHAGE BACTOPRENOL-LINKED GLUCOSE TRANSLOCASE HOMOLOG"/>
    <property type="match status" value="1"/>
</dbReference>
<dbReference type="RefSeq" id="WP_182666027.1">
    <property type="nucleotide sequence ID" value="NZ_JACIVI010000008.1"/>
</dbReference>
<dbReference type="InterPro" id="IPR007267">
    <property type="entry name" value="GtrA_DPMS_TM"/>
</dbReference>
<comment type="caution">
    <text evidence="8">The sequence shown here is derived from an EMBL/GenBank/DDBJ whole genome shotgun (WGS) entry which is preliminary data.</text>
</comment>
<evidence type="ECO:0000256" key="6">
    <source>
        <dbReference type="SAM" id="Phobius"/>
    </source>
</evidence>
<name>A0A839HML6_9BURK</name>
<evidence type="ECO:0000256" key="4">
    <source>
        <dbReference type="ARBA" id="ARBA00022989"/>
    </source>
</evidence>
<dbReference type="AlphaFoldDB" id="A0A839HML6"/>
<dbReference type="GO" id="GO:0005886">
    <property type="term" value="C:plasma membrane"/>
    <property type="evidence" value="ECO:0007669"/>
    <property type="project" value="TreeGrafter"/>
</dbReference>
<dbReference type="Proteomes" id="UP000586093">
    <property type="component" value="Unassembled WGS sequence"/>
</dbReference>
<evidence type="ECO:0000256" key="5">
    <source>
        <dbReference type="ARBA" id="ARBA00023136"/>
    </source>
</evidence>
<organism evidence="8 9">
    <name type="scientific">Aquariibacter albus</name>
    <dbReference type="NCBI Taxonomy" id="2759899"/>
    <lineage>
        <taxon>Bacteria</taxon>
        <taxon>Pseudomonadati</taxon>
        <taxon>Pseudomonadota</taxon>
        <taxon>Betaproteobacteria</taxon>
        <taxon>Burkholderiales</taxon>
        <taxon>Sphaerotilaceae</taxon>
        <taxon>Aquariibacter</taxon>
    </lineage>
</organism>
<feature type="transmembrane region" description="Helical" evidence="6">
    <location>
        <begin position="86"/>
        <end position="105"/>
    </location>
</feature>
<accession>A0A839HML6</accession>
<dbReference type="PANTHER" id="PTHR38459:SF1">
    <property type="entry name" value="PROPHAGE BACTOPRENOL-LINKED GLUCOSE TRANSLOCASE HOMOLOG"/>
    <property type="match status" value="1"/>
</dbReference>
<gene>
    <name evidence="8" type="ORF">H4F90_14930</name>
</gene>
<dbReference type="EMBL" id="JACIVI010000008">
    <property type="protein sequence ID" value="MBB1163266.1"/>
    <property type="molecule type" value="Genomic_DNA"/>
</dbReference>
<comment type="similarity">
    <text evidence="2">Belongs to the GtrA family.</text>
</comment>
<comment type="subcellular location">
    <subcellularLocation>
        <location evidence="1">Membrane</location>
        <topology evidence="1">Multi-pass membrane protein</topology>
    </subcellularLocation>
</comment>
<evidence type="ECO:0000259" key="7">
    <source>
        <dbReference type="Pfam" id="PF04138"/>
    </source>
</evidence>
<evidence type="ECO:0000313" key="8">
    <source>
        <dbReference type="EMBL" id="MBB1163266.1"/>
    </source>
</evidence>
<dbReference type="Pfam" id="PF04138">
    <property type="entry name" value="GtrA_DPMS_TM"/>
    <property type="match status" value="1"/>
</dbReference>
<evidence type="ECO:0000313" key="9">
    <source>
        <dbReference type="Proteomes" id="UP000586093"/>
    </source>
</evidence>
<sequence length="138" mass="14358">MSGFAPAGRAQPAPWRRAGLAFVAVGAAAAALHYLLTLLLAGPFGLAPAVANTAGFLAAFPLSYLGHRHLSFADRPAPHRQALPRLLLVSLTAFASNQLLLDALLRLTPLPLWLALGLVLVGVALGTFLAGRCWAFAA</sequence>
<evidence type="ECO:0000256" key="3">
    <source>
        <dbReference type="ARBA" id="ARBA00022692"/>
    </source>
</evidence>
<evidence type="ECO:0000256" key="2">
    <source>
        <dbReference type="ARBA" id="ARBA00009399"/>
    </source>
</evidence>
<keyword evidence="5 6" id="KW-0472">Membrane</keyword>
<dbReference type="InterPro" id="IPR051401">
    <property type="entry name" value="GtrA_CellWall_Glycosyl"/>
</dbReference>
<proteinExistence type="inferred from homology"/>
<feature type="transmembrane region" description="Helical" evidence="6">
    <location>
        <begin position="46"/>
        <end position="65"/>
    </location>
</feature>
<reference evidence="8 9" key="1">
    <citation type="submission" date="2020-08" db="EMBL/GenBank/DDBJ databases">
        <title>Aquariorum lacteus gen. nov., sp. nov., a new member of the family Comamonadaceae, isolated from freshwater aquarium.</title>
        <authorList>
            <person name="Chun S.-J."/>
        </authorList>
    </citation>
    <scope>NUCLEOTIDE SEQUENCE [LARGE SCALE GENOMIC DNA]</scope>
    <source>
        <strain evidence="8 9">SJAQ100</strain>
    </source>
</reference>
<keyword evidence="3 6" id="KW-0812">Transmembrane</keyword>